<proteinExistence type="predicted"/>
<dbReference type="PROSITE" id="PS51257">
    <property type="entry name" value="PROKAR_LIPOPROTEIN"/>
    <property type="match status" value="1"/>
</dbReference>
<evidence type="ECO:0000313" key="2">
    <source>
        <dbReference type="Proteomes" id="UP001176891"/>
    </source>
</evidence>
<accession>A0ABT8WXM1</accession>
<reference evidence="1" key="1">
    <citation type="submission" date="2023-07" db="EMBL/GenBank/DDBJ databases">
        <title>Two novel species in the genus Flavivirga.</title>
        <authorList>
            <person name="Kwon K."/>
        </authorList>
    </citation>
    <scope>NUCLEOTIDE SEQUENCE</scope>
    <source>
        <strain evidence="1">KACC 14157</strain>
    </source>
</reference>
<organism evidence="1 2">
    <name type="scientific">Flavivirga amylovorans</name>
    <dbReference type="NCBI Taxonomy" id="870486"/>
    <lineage>
        <taxon>Bacteria</taxon>
        <taxon>Pseudomonadati</taxon>
        <taxon>Bacteroidota</taxon>
        <taxon>Flavobacteriia</taxon>
        <taxon>Flavobacteriales</taxon>
        <taxon>Flavobacteriaceae</taxon>
        <taxon>Flavivirga</taxon>
    </lineage>
</organism>
<sequence>MVRYKFTISVFFCLFLIGCETPPERELIHHEFNSGIFRITYREPGAPFSDHHMILSYTDSLGKTVFEEETELFNDGKNLTNNNVKIQRVNGSIEFVLIGEEQKPESWKLHPLSGFEKLTKPFARH</sequence>
<comment type="caution">
    <text evidence="1">The sequence shown here is derived from an EMBL/GenBank/DDBJ whole genome shotgun (WGS) entry which is preliminary data.</text>
</comment>
<keyword evidence="2" id="KW-1185">Reference proteome</keyword>
<name>A0ABT8WXM1_9FLAO</name>
<dbReference type="EMBL" id="JAUOEM010000001">
    <property type="protein sequence ID" value="MDO5986139.1"/>
    <property type="molecule type" value="Genomic_DNA"/>
</dbReference>
<evidence type="ECO:0000313" key="1">
    <source>
        <dbReference type="EMBL" id="MDO5986139.1"/>
    </source>
</evidence>
<protein>
    <submittedName>
        <fullName evidence="1">Uncharacterized protein</fullName>
    </submittedName>
</protein>
<dbReference type="RefSeq" id="WP_303280659.1">
    <property type="nucleotide sequence ID" value="NZ_BAABCZ010000016.1"/>
</dbReference>
<dbReference type="Proteomes" id="UP001176891">
    <property type="component" value="Unassembled WGS sequence"/>
</dbReference>
<gene>
    <name evidence="1" type="ORF">Q4Q39_01870</name>
</gene>